<accession>A0A261RZN3</accession>
<organism evidence="2 3">
    <name type="scientific">Bordetella genomosp. 10</name>
    <dbReference type="NCBI Taxonomy" id="1416804"/>
    <lineage>
        <taxon>Bacteria</taxon>
        <taxon>Pseudomonadati</taxon>
        <taxon>Pseudomonadota</taxon>
        <taxon>Betaproteobacteria</taxon>
        <taxon>Burkholderiales</taxon>
        <taxon>Alcaligenaceae</taxon>
        <taxon>Bordetella</taxon>
    </lineage>
</organism>
<evidence type="ECO:0000313" key="3">
    <source>
        <dbReference type="Proteomes" id="UP000216020"/>
    </source>
</evidence>
<evidence type="ECO:0000313" key="2">
    <source>
        <dbReference type="EMBL" id="OZI30207.1"/>
    </source>
</evidence>
<protein>
    <submittedName>
        <fullName evidence="2">Capsular biosynthesis protein</fullName>
    </submittedName>
</protein>
<dbReference type="Proteomes" id="UP000216020">
    <property type="component" value="Unassembled WGS sequence"/>
</dbReference>
<dbReference type="RefSeq" id="WP_094854643.1">
    <property type="nucleotide sequence ID" value="NZ_NEVM01000005.1"/>
</dbReference>
<name>A0A261RZN3_9BORD</name>
<dbReference type="OrthoDB" id="9771116at2"/>
<dbReference type="EMBL" id="NEVM01000005">
    <property type="protein sequence ID" value="OZI30207.1"/>
    <property type="molecule type" value="Genomic_DNA"/>
</dbReference>
<dbReference type="Gene3D" id="3.20.20.80">
    <property type="entry name" value="Glycosidases"/>
    <property type="match status" value="1"/>
</dbReference>
<gene>
    <name evidence="2" type="ORF">CAL29_19305</name>
</gene>
<keyword evidence="3" id="KW-1185">Reference proteome</keyword>
<feature type="signal peptide" evidence="1">
    <location>
        <begin position="1"/>
        <end position="28"/>
    </location>
</feature>
<proteinExistence type="predicted"/>
<dbReference type="AlphaFoldDB" id="A0A261RZN3"/>
<feature type="chain" id="PRO_5012356569" evidence="1">
    <location>
        <begin position="29"/>
        <end position="788"/>
    </location>
</feature>
<dbReference type="SUPFAM" id="SSF51445">
    <property type="entry name" value="(Trans)glycosidases"/>
    <property type="match status" value="1"/>
</dbReference>
<evidence type="ECO:0000256" key="1">
    <source>
        <dbReference type="SAM" id="SignalP"/>
    </source>
</evidence>
<keyword evidence="1" id="KW-0732">Signal</keyword>
<comment type="caution">
    <text evidence="2">The sequence shown here is derived from an EMBL/GenBank/DDBJ whole genome shotgun (WGS) entry which is preliminary data.</text>
</comment>
<sequence length="788" mass="84693">MTRGFIAAARRAAVGAILLAGVGGRVCAATAGDYFQFEMNPAALAGAPDVSALNQPLDASARIVAHDGHFYRVGRDGLPGTADDQRVRLFGVNLTFGANFPDDAEARQLARQLRALGFNAVRLHHLDSLPSDYPDAPISILGSGPFPTFSPAAVARLRGLIQALAKEGIYVDLNLHVGYRFRPGVDGLPALDGGAETPPGTAAIHLYYPRLIEKQETYARQLIHALELKGNPALAMVEINNESSLLAAWLGQDWQATVPSAYAPELQRQWRAWLTRRYGSLAQACAAWSGCAGSVNAAGELPTPGQRRVYETGLAQLRSGITRRLDTWFGEDKKRADPREQDFLRFLAATDQAYFERLRRVVQESTDAWVPVTGTQMGFGGLLNFDSQAAMDYIDEHFYVAHPDIKSSADDWRIPGLTASGNEFDRVLALSLRRDRQRPYVISEFNEPFPNPRGAEILPLMSAVAALQDWDGLFYFDYSDAQRAPLAPSRFSLSGDWGRVALAGQSARLFRQPLLAPLPRRIDIALGPEQRLALGGDRRFDAITHGLADGAGVRPQLAYLGQVAMQLTPAAGATPAIPGLPDPAATKVYATPDGALRQDAAVGRVILDAPAVWGVFGATGTTRINGASTWVQFGTPGVGAPDTGAPGAASMLLTSLDGRPLAQSRHLLLSLGNDTTGTQPGSMPQRPKQRVAYRGTDWMTLEPDAGGKGPSGDMATRPPAWLRRIPLELGLAPRIGKLTVYPLDGAGGRSAPLSQADASTDASGARIRVQYRNAGATPWYELVYEETP</sequence>
<reference evidence="3" key="1">
    <citation type="submission" date="2017-05" db="EMBL/GenBank/DDBJ databases">
        <title>Complete and WGS of Bordetella genogroups.</title>
        <authorList>
            <person name="Spilker T."/>
            <person name="Lipuma J."/>
        </authorList>
    </citation>
    <scope>NUCLEOTIDE SEQUENCE [LARGE SCALE GENOMIC DNA]</scope>
    <source>
        <strain evidence="3">AU16122</strain>
    </source>
</reference>
<dbReference type="InterPro" id="IPR017853">
    <property type="entry name" value="GH"/>
</dbReference>